<dbReference type="RefSeq" id="XP_009041888.1">
    <property type="nucleotide sequence ID" value="XM_009043640.1"/>
</dbReference>
<keyword evidence="2" id="KW-1185">Reference proteome</keyword>
<reference evidence="1 2" key="1">
    <citation type="journal article" date="2011" name="Proc. Natl. Acad. Sci. U.S.A.">
        <title>Niche of harmful alga Aureococcus anophagefferens revealed through ecogenomics.</title>
        <authorList>
            <person name="Gobler C.J."/>
            <person name="Berry D.L."/>
            <person name="Dyhrman S.T."/>
            <person name="Wilhelm S.W."/>
            <person name="Salamov A."/>
            <person name="Lobanov A.V."/>
            <person name="Zhang Y."/>
            <person name="Collier J.L."/>
            <person name="Wurch L.L."/>
            <person name="Kustka A.B."/>
            <person name="Dill B.D."/>
            <person name="Shah M."/>
            <person name="VerBerkmoes N.C."/>
            <person name="Kuo A."/>
            <person name="Terry A."/>
            <person name="Pangilinan J."/>
            <person name="Lindquist E.A."/>
            <person name="Lucas S."/>
            <person name="Paulsen I.T."/>
            <person name="Hattenrath-Lehmann T.K."/>
            <person name="Talmage S.C."/>
            <person name="Walker E.A."/>
            <person name="Koch F."/>
            <person name="Burson A.M."/>
            <person name="Marcoval M.A."/>
            <person name="Tang Y.Z."/>
            <person name="Lecleir G.R."/>
            <person name="Coyne K.J."/>
            <person name="Berg G.M."/>
            <person name="Bertrand E.M."/>
            <person name="Saito M.A."/>
            <person name="Gladyshev V.N."/>
            <person name="Grigoriev I.V."/>
        </authorList>
    </citation>
    <scope>NUCLEOTIDE SEQUENCE [LARGE SCALE GENOMIC DNA]</scope>
    <source>
        <strain evidence="2">CCMP 1984</strain>
    </source>
</reference>
<protein>
    <recommendedName>
        <fullName evidence="3">Nucleotide-diphospho-sugar transferase domain-containing protein</fullName>
    </recommendedName>
</protein>
<dbReference type="AlphaFoldDB" id="F0YNB2"/>
<evidence type="ECO:0000313" key="1">
    <source>
        <dbReference type="EMBL" id="EGB03417.1"/>
    </source>
</evidence>
<dbReference type="GeneID" id="20226571"/>
<accession>F0YNB2</accession>
<sequence>MISGYSAKKPGVRAGQTVSHIDSHVAYGERYLELGAATANNKREYARQNQYTFVPMGAQDYETLLMRYCPLIAAEARIADPITGAKFCAMRYALTEQGCDWMLLTDVDSVVIDTSVRIEDLIGGETAFLSTRVAIPDVVWFVNWSLVSEIREETEVEEAGRASIIGGSCGDVVVFAASLNTGAFLMRSSTFTFDLLTHNVLALSSMGPSFLTESACSTAGIGAAEEDQCASNSGVEECSIGCIHRMHPDWLKKAWCLSALPSDAPAAEAAKVRDRLAATAGDTVLSALRLWSGLLESSVREKSVHHHLTISGVLYA</sequence>
<gene>
    <name evidence="1" type="ORF">AURANDRAFT_68045</name>
</gene>
<proteinExistence type="predicted"/>
<dbReference type="KEGG" id="aaf:AURANDRAFT_68045"/>
<dbReference type="EMBL" id="GL833172">
    <property type="protein sequence ID" value="EGB03417.1"/>
    <property type="molecule type" value="Genomic_DNA"/>
</dbReference>
<dbReference type="InterPro" id="IPR029044">
    <property type="entry name" value="Nucleotide-diphossugar_trans"/>
</dbReference>
<organism evidence="2">
    <name type="scientific">Aureococcus anophagefferens</name>
    <name type="common">Harmful bloom alga</name>
    <dbReference type="NCBI Taxonomy" id="44056"/>
    <lineage>
        <taxon>Eukaryota</taxon>
        <taxon>Sar</taxon>
        <taxon>Stramenopiles</taxon>
        <taxon>Ochrophyta</taxon>
        <taxon>Pelagophyceae</taxon>
        <taxon>Pelagomonadales</taxon>
        <taxon>Pelagomonadaceae</taxon>
        <taxon>Aureococcus</taxon>
    </lineage>
</organism>
<evidence type="ECO:0000313" key="2">
    <source>
        <dbReference type="Proteomes" id="UP000002729"/>
    </source>
</evidence>
<name>F0YNB2_AURAN</name>
<dbReference type="Gene3D" id="3.90.550.10">
    <property type="entry name" value="Spore Coat Polysaccharide Biosynthesis Protein SpsA, Chain A"/>
    <property type="match status" value="1"/>
</dbReference>
<evidence type="ECO:0008006" key="3">
    <source>
        <dbReference type="Google" id="ProtNLM"/>
    </source>
</evidence>
<dbReference type="InParanoid" id="F0YNB2"/>
<dbReference type="Proteomes" id="UP000002729">
    <property type="component" value="Unassembled WGS sequence"/>
</dbReference>